<dbReference type="VEuPathDB" id="VectorBase:AGAP028727"/>
<dbReference type="AlphaFoldDB" id="A0A1S4HE45"/>
<dbReference type="VEuPathDB" id="VectorBase:AGAMI1_009114"/>
<protein>
    <submittedName>
        <fullName evidence="1">Uncharacterized protein</fullName>
    </submittedName>
</protein>
<reference evidence="1" key="3">
    <citation type="submission" date="2020-05" db="UniProtKB">
        <authorList>
            <consortium name="EnsemblMetazoa"/>
        </authorList>
    </citation>
    <scope>IDENTIFICATION</scope>
    <source>
        <strain evidence="1">PEST</strain>
    </source>
</reference>
<name>A0A1S4HE45_ANOGA</name>
<reference evidence="1 2" key="2">
    <citation type="journal article" date="2004" name="Trends Parasitol.">
        <title>The Anopheles gambiae genome: an update.</title>
        <authorList>
            <person name="Mongin E."/>
            <person name="Louis C."/>
            <person name="Holt R.A."/>
            <person name="Birney E."/>
            <person name="Collins F.H."/>
        </authorList>
    </citation>
    <scope>NUCLEOTIDE SEQUENCE [LARGE SCALE GENOMIC DNA]</scope>
    <source>
        <strain evidence="1 2">PEST</strain>
    </source>
</reference>
<dbReference type="InParanoid" id="A0A1S4HE45"/>
<evidence type="ECO:0000313" key="2">
    <source>
        <dbReference type="Proteomes" id="UP000007062"/>
    </source>
</evidence>
<organism evidence="1 2">
    <name type="scientific">Anopheles gambiae</name>
    <name type="common">African malaria mosquito</name>
    <dbReference type="NCBI Taxonomy" id="7165"/>
    <lineage>
        <taxon>Eukaryota</taxon>
        <taxon>Metazoa</taxon>
        <taxon>Ecdysozoa</taxon>
        <taxon>Arthropoda</taxon>
        <taxon>Hexapoda</taxon>
        <taxon>Insecta</taxon>
        <taxon>Pterygota</taxon>
        <taxon>Neoptera</taxon>
        <taxon>Endopterygota</taxon>
        <taxon>Diptera</taxon>
        <taxon>Nematocera</taxon>
        <taxon>Culicoidea</taxon>
        <taxon>Culicidae</taxon>
        <taxon>Anophelinae</taxon>
        <taxon>Anopheles</taxon>
    </lineage>
</organism>
<sequence>MYNNRSCPHTPAPRKAGPRFPMSAAILETPSIMSSFRELEQPNGAANASHPPAPKQFIMSYSSNAPNGRNGCVEKATVNQQRHDLNATQSLNGSFLDCSFSSSFTTSMTTQNRKVPLANSSTNNLKTNTTLKGMVVLIKTNSGIAKLASFECIFRWRFKRHLSFLHRNHVRA</sequence>
<evidence type="ECO:0000313" key="1">
    <source>
        <dbReference type="EnsemblMetazoa" id="AGAP028727-PA"/>
    </source>
</evidence>
<proteinExistence type="predicted"/>
<keyword evidence="2" id="KW-1185">Reference proteome</keyword>
<dbReference type="Proteomes" id="UP000007062">
    <property type="component" value="Chromosome 3L"/>
</dbReference>
<dbReference type="EMBL" id="AAAB01008838">
    <property type="status" value="NOT_ANNOTATED_CDS"/>
    <property type="molecule type" value="Genomic_DNA"/>
</dbReference>
<reference evidence="1 2" key="1">
    <citation type="journal article" date="2002" name="Science">
        <title>The genome sequence of the malaria mosquito Anopheles gambiae.</title>
        <authorList>
            <person name="Holt R.A."/>
            <person name="Subramanian G.M."/>
            <person name="Halpern A."/>
            <person name="Sutton G.G."/>
            <person name="Charlab R."/>
            <person name="Nusskern D.R."/>
            <person name="Wincker P."/>
            <person name="Clark A.G."/>
            <person name="Ribeiro J.M."/>
            <person name="Wides R."/>
            <person name="Salzberg S.L."/>
            <person name="Loftus B."/>
            <person name="Yandell M."/>
            <person name="Majoros W.H."/>
            <person name="Rusch D.B."/>
            <person name="Lai Z."/>
            <person name="Kraft C.L."/>
            <person name="Abril J.F."/>
            <person name="Anthouard V."/>
            <person name="Arensburger P."/>
            <person name="Atkinson P.W."/>
            <person name="Baden H."/>
            <person name="de Berardinis V."/>
            <person name="Baldwin D."/>
            <person name="Benes V."/>
            <person name="Biedler J."/>
            <person name="Blass C."/>
            <person name="Bolanos R."/>
            <person name="Boscus D."/>
            <person name="Barnstead M."/>
            <person name="Cai S."/>
            <person name="Center A."/>
            <person name="Chaturverdi K."/>
            <person name="Christophides G.K."/>
            <person name="Chrystal M.A."/>
            <person name="Clamp M."/>
            <person name="Cravchik A."/>
            <person name="Curwen V."/>
            <person name="Dana A."/>
            <person name="Delcher A."/>
            <person name="Dew I."/>
            <person name="Evans C.A."/>
            <person name="Flanigan M."/>
            <person name="Grundschober-Freimoser A."/>
            <person name="Friedli L."/>
            <person name="Gu Z."/>
            <person name="Guan P."/>
            <person name="Guigo R."/>
            <person name="Hillenmeyer M.E."/>
            <person name="Hladun S.L."/>
            <person name="Hogan J.R."/>
            <person name="Hong Y.S."/>
            <person name="Hoover J."/>
            <person name="Jaillon O."/>
            <person name="Ke Z."/>
            <person name="Kodira C."/>
            <person name="Kokoza E."/>
            <person name="Koutsos A."/>
            <person name="Letunic I."/>
            <person name="Levitsky A."/>
            <person name="Liang Y."/>
            <person name="Lin J.J."/>
            <person name="Lobo N.F."/>
            <person name="Lopez J.R."/>
            <person name="Malek J.A."/>
            <person name="McIntosh T.C."/>
            <person name="Meister S."/>
            <person name="Miller J."/>
            <person name="Mobarry C."/>
            <person name="Mongin E."/>
            <person name="Murphy S.D."/>
            <person name="O'Brochta D.A."/>
            <person name="Pfannkoch C."/>
            <person name="Qi R."/>
            <person name="Regier M.A."/>
            <person name="Remington K."/>
            <person name="Shao H."/>
            <person name="Sharakhova M.V."/>
            <person name="Sitter C.D."/>
            <person name="Shetty J."/>
            <person name="Smith T.J."/>
            <person name="Strong R."/>
            <person name="Sun J."/>
            <person name="Thomasova D."/>
            <person name="Ton L.Q."/>
            <person name="Topalis P."/>
            <person name="Tu Z."/>
            <person name="Unger M.F."/>
            <person name="Walenz B."/>
            <person name="Wang A."/>
            <person name="Wang J."/>
            <person name="Wang M."/>
            <person name="Wang X."/>
            <person name="Woodford K.J."/>
            <person name="Wortman J.R."/>
            <person name="Wu M."/>
            <person name="Yao A."/>
            <person name="Zdobnov E.M."/>
            <person name="Zhang H."/>
            <person name="Zhao Q."/>
            <person name="Zhao S."/>
            <person name="Zhu S.C."/>
            <person name="Zhimulev I."/>
            <person name="Coluzzi M."/>
            <person name="della Torre A."/>
            <person name="Roth C.W."/>
            <person name="Louis C."/>
            <person name="Kalush F."/>
            <person name="Mural R.J."/>
            <person name="Myers E.W."/>
            <person name="Adams M.D."/>
            <person name="Smith H.O."/>
            <person name="Broder S."/>
            <person name="Gardner M.J."/>
            <person name="Fraser C.M."/>
            <person name="Birney E."/>
            <person name="Bork P."/>
            <person name="Brey P.T."/>
            <person name="Venter J.C."/>
            <person name="Weissenbach J."/>
            <person name="Kafatos F.C."/>
            <person name="Collins F.H."/>
            <person name="Hoffman S.L."/>
        </authorList>
    </citation>
    <scope>NUCLEOTIDE SEQUENCE [LARGE SCALE GENOMIC DNA]</scope>
    <source>
        <strain evidence="1 2">PEST</strain>
    </source>
</reference>
<accession>A0A1S4HE45</accession>
<dbReference type="EnsemblMetazoa" id="AGAP028727-RA">
    <property type="protein sequence ID" value="AGAP028727-PA"/>
    <property type="gene ID" value="AGAP028727"/>
</dbReference>